<feature type="compositionally biased region" description="Low complexity" evidence="1">
    <location>
        <begin position="826"/>
        <end position="857"/>
    </location>
</feature>
<evidence type="ECO:0000313" key="3">
    <source>
        <dbReference type="Proteomes" id="UP000001292"/>
    </source>
</evidence>
<evidence type="ECO:0000313" key="2">
    <source>
        <dbReference type="EMBL" id="EDW55428.1"/>
    </source>
</evidence>
<dbReference type="AlphaFoldDB" id="B4ILV2"/>
<feature type="compositionally biased region" description="Pro residues" evidence="1">
    <location>
        <begin position="382"/>
        <end position="398"/>
    </location>
</feature>
<evidence type="ECO:0000256" key="1">
    <source>
        <dbReference type="SAM" id="MobiDB-lite"/>
    </source>
</evidence>
<dbReference type="PhylomeDB" id="B4ILV2"/>
<feature type="compositionally biased region" description="Basic and acidic residues" evidence="1">
    <location>
        <begin position="596"/>
        <end position="608"/>
    </location>
</feature>
<dbReference type="PANTHER" id="PTHR10019">
    <property type="entry name" value="SNF5"/>
    <property type="match status" value="1"/>
</dbReference>
<feature type="region of interest" description="Disordered" evidence="1">
    <location>
        <begin position="322"/>
        <end position="618"/>
    </location>
</feature>
<dbReference type="EMBL" id="CH480892">
    <property type="protein sequence ID" value="EDW55428.1"/>
    <property type="molecule type" value="Genomic_DNA"/>
</dbReference>
<reference evidence="2 3" key="1">
    <citation type="journal article" date="2007" name="Nature">
        <title>Evolution of genes and genomes on the Drosophila phylogeny.</title>
        <authorList>
            <consortium name="Drosophila 12 Genomes Consortium"/>
            <person name="Clark A.G."/>
            <person name="Eisen M.B."/>
            <person name="Smith D.R."/>
            <person name="Bergman C.M."/>
            <person name="Oliver B."/>
            <person name="Markow T.A."/>
            <person name="Kaufman T.C."/>
            <person name="Kellis M."/>
            <person name="Gelbart W."/>
            <person name="Iyer V.N."/>
            <person name="Pollard D.A."/>
            <person name="Sackton T.B."/>
            <person name="Larracuente A.M."/>
            <person name="Singh N.D."/>
            <person name="Abad J.P."/>
            <person name="Abt D.N."/>
            <person name="Adryan B."/>
            <person name="Aguade M."/>
            <person name="Akashi H."/>
            <person name="Anderson W.W."/>
            <person name="Aquadro C.F."/>
            <person name="Ardell D.H."/>
            <person name="Arguello R."/>
            <person name="Artieri C.G."/>
            <person name="Barbash D.A."/>
            <person name="Barker D."/>
            <person name="Barsanti P."/>
            <person name="Batterham P."/>
            <person name="Batzoglou S."/>
            <person name="Begun D."/>
            <person name="Bhutkar A."/>
            <person name="Blanco E."/>
            <person name="Bosak S.A."/>
            <person name="Bradley R.K."/>
            <person name="Brand A.D."/>
            <person name="Brent M.R."/>
            <person name="Brooks A.N."/>
            <person name="Brown R.H."/>
            <person name="Butlin R.K."/>
            <person name="Caggese C."/>
            <person name="Calvi B.R."/>
            <person name="Bernardo de Carvalho A."/>
            <person name="Caspi A."/>
            <person name="Castrezana S."/>
            <person name="Celniker S.E."/>
            <person name="Chang J.L."/>
            <person name="Chapple C."/>
            <person name="Chatterji S."/>
            <person name="Chinwalla A."/>
            <person name="Civetta A."/>
            <person name="Clifton S.W."/>
            <person name="Comeron J.M."/>
            <person name="Costello J.C."/>
            <person name="Coyne J.A."/>
            <person name="Daub J."/>
            <person name="David R.G."/>
            <person name="Delcher A.L."/>
            <person name="Delehaunty K."/>
            <person name="Do C.B."/>
            <person name="Ebling H."/>
            <person name="Edwards K."/>
            <person name="Eickbush T."/>
            <person name="Evans J.D."/>
            <person name="Filipski A."/>
            <person name="Findeiss S."/>
            <person name="Freyhult E."/>
            <person name="Fulton L."/>
            <person name="Fulton R."/>
            <person name="Garcia A.C."/>
            <person name="Gardiner A."/>
            <person name="Garfield D.A."/>
            <person name="Garvin B.E."/>
            <person name="Gibson G."/>
            <person name="Gilbert D."/>
            <person name="Gnerre S."/>
            <person name="Godfrey J."/>
            <person name="Good R."/>
            <person name="Gotea V."/>
            <person name="Gravely B."/>
            <person name="Greenberg A.J."/>
            <person name="Griffiths-Jones S."/>
            <person name="Gross S."/>
            <person name="Guigo R."/>
            <person name="Gustafson E.A."/>
            <person name="Haerty W."/>
            <person name="Hahn M.W."/>
            <person name="Halligan D.L."/>
            <person name="Halpern A.L."/>
            <person name="Halter G.M."/>
            <person name="Han M.V."/>
            <person name="Heger A."/>
            <person name="Hillier L."/>
            <person name="Hinrichs A.S."/>
            <person name="Holmes I."/>
            <person name="Hoskins R.A."/>
            <person name="Hubisz M.J."/>
            <person name="Hultmark D."/>
            <person name="Huntley M.A."/>
            <person name="Jaffe D.B."/>
            <person name="Jagadeeshan S."/>
            <person name="Jeck W.R."/>
            <person name="Johnson J."/>
            <person name="Jones C.D."/>
            <person name="Jordan W.C."/>
            <person name="Karpen G.H."/>
            <person name="Kataoka E."/>
            <person name="Keightley P.D."/>
            <person name="Kheradpour P."/>
            <person name="Kirkness E.F."/>
            <person name="Koerich L.B."/>
            <person name="Kristiansen K."/>
            <person name="Kudrna D."/>
            <person name="Kulathinal R.J."/>
            <person name="Kumar S."/>
            <person name="Kwok R."/>
            <person name="Lander E."/>
            <person name="Langley C.H."/>
            <person name="Lapoint R."/>
            <person name="Lazzaro B.P."/>
            <person name="Lee S.J."/>
            <person name="Levesque L."/>
            <person name="Li R."/>
            <person name="Lin C.F."/>
            <person name="Lin M.F."/>
            <person name="Lindblad-Toh K."/>
            <person name="Llopart A."/>
            <person name="Long M."/>
            <person name="Low L."/>
            <person name="Lozovsky E."/>
            <person name="Lu J."/>
            <person name="Luo M."/>
            <person name="Machado C.A."/>
            <person name="Makalowski W."/>
            <person name="Marzo M."/>
            <person name="Matsuda M."/>
            <person name="Matzkin L."/>
            <person name="McAllister B."/>
            <person name="McBride C.S."/>
            <person name="McKernan B."/>
            <person name="McKernan K."/>
            <person name="Mendez-Lago M."/>
            <person name="Minx P."/>
            <person name="Mollenhauer M.U."/>
            <person name="Montooth K."/>
            <person name="Mount S.M."/>
            <person name="Mu X."/>
            <person name="Myers E."/>
            <person name="Negre B."/>
            <person name="Newfeld S."/>
            <person name="Nielsen R."/>
            <person name="Noor M.A."/>
            <person name="O'Grady P."/>
            <person name="Pachter L."/>
            <person name="Papaceit M."/>
            <person name="Parisi M.J."/>
            <person name="Parisi M."/>
            <person name="Parts L."/>
            <person name="Pedersen J.S."/>
            <person name="Pesole G."/>
            <person name="Phillippy A.M."/>
            <person name="Ponting C.P."/>
            <person name="Pop M."/>
            <person name="Porcelli D."/>
            <person name="Powell J.R."/>
            <person name="Prohaska S."/>
            <person name="Pruitt K."/>
            <person name="Puig M."/>
            <person name="Quesneville H."/>
            <person name="Ram K.R."/>
            <person name="Rand D."/>
            <person name="Rasmussen M.D."/>
            <person name="Reed L.K."/>
            <person name="Reenan R."/>
            <person name="Reily A."/>
            <person name="Remington K.A."/>
            <person name="Rieger T.T."/>
            <person name="Ritchie M.G."/>
            <person name="Robin C."/>
            <person name="Rogers Y.H."/>
            <person name="Rohde C."/>
            <person name="Rozas J."/>
            <person name="Rubenfield M.J."/>
            <person name="Ruiz A."/>
            <person name="Russo S."/>
            <person name="Salzberg S.L."/>
            <person name="Sanchez-Gracia A."/>
            <person name="Saranga D.J."/>
            <person name="Sato H."/>
            <person name="Schaeffer S.W."/>
            <person name="Schatz M.C."/>
            <person name="Schlenke T."/>
            <person name="Schwartz R."/>
            <person name="Segarra C."/>
            <person name="Singh R.S."/>
            <person name="Sirot L."/>
            <person name="Sirota M."/>
            <person name="Sisneros N.B."/>
            <person name="Smith C.D."/>
            <person name="Smith T.F."/>
            <person name="Spieth J."/>
            <person name="Stage D.E."/>
            <person name="Stark A."/>
            <person name="Stephan W."/>
            <person name="Strausberg R.L."/>
            <person name="Strempel S."/>
            <person name="Sturgill D."/>
            <person name="Sutton G."/>
            <person name="Sutton G.G."/>
            <person name="Tao W."/>
            <person name="Teichmann S."/>
            <person name="Tobari Y.N."/>
            <person name="Tomimura Y."/>
            <person name="Tsolas J.M."/>
            <person name="Valente V.L."/>
            <person name="Venter E."/>
            <person name="Venter J.C."/>
            <person name="Vicario S."/>
            <person name="Vieira F.G."/>
            <person name="Vilella A.J."/>
            <person name="Villasante A."/>
            <person name="Walenz B."/>
            <person name="Wang J."/>
            <person name="Wasserman M."/>
            <person name="Watts T."/>
            <person name="Wilson D."/>
            <person name="Wilson R.K."/>
            <person name="Wing R.A."/>
            <person name="Wolfner M.F."/>
            <person name="Wong A."/>
            <person name="Wong G.K."/>
            <person name="Wu C.I."/>
            <person name="Wu G."/>
            <person name="Yamamoto D."/>
            <person name="Yang H.P."/>
            <person name="Yang S.P."/>
            <person name="Yorke J.A."/>
            <person name="Yoshida K."/>
            <person name="Zdobnov E."/>
            <person name="Zhang P."/>
            <person name="Zhang Y."/>
            <person name="Zimin A.V."/>
            <person name="Baldwin J."/>
            <person name="Abdouelleil A."/>
            <person name="Abdulkadir J."/>
            <person name="Abebe A."/>
            <person name="Abera B."/>
            <person name="Abreu J."/>
            <person name="Acer S.C."/>
            <person name="Aftuck L."/>
            <person name="Alexander A."/>
            <person name="An P."/>
            <person name="Anderson E."/>
            <person name="Anderson S."/>
            <person name="Arachi H."/>
            <person name="Azer M."/>
            <person name="Bachantsang P."/>
            <person name="Barry A."/>
            <person name="Bayul T."/>
            <person name="Berlin A."/>
            <person name="Bessette D."/>
            <person name="Bloom T."/>
            <person name="Blye J."/>
            <person name="Boguslavskiy L."/>
            <person name="Bonnet C."/>
            <person name="Boukhgalter B."/>
            <person name="Bourzgui I."/>
            <person name="Brown A."/>
            <person name="Cahill P."/>
            <person name="Channer S."/>
            <person name="Cheshatsang Y."/>
            <person name="Chuda L."/>
            <person name="Citroen M."/>
            <person name="Collymore A."/>
            <person name="Cooke P."/>
            <person name="Costello M."/>
            <person name="D'Aco K."/>
            <person name="Daza R."/>
            <person name="De Haan G."/>
            <person name="DeGray S."/>
            <person name="DeMaso C."/>
            <person name="Dhargay N."/>
            <person name="Dooley K."/>
            <person name="Dooley E."/>
            <person name="Doricent M."/>
            <person name="Dorje P."/>
            <person name="Dorjee K."/>
            <person name="Dupes A."/>
            <person name="Elong R."/>
            <person name="Falk J."/>
            <person name="Farina A."/>
            <person name="Faro S."/>
            <person name="Ferguson D."/>
            <person name="Fisher S."/>
            <person name="Foley C.D."/>
            <person name="Franke A."/>
            <person name="Friedrich D."/>
            <person name="Gadbois L."/>
            <person name="Gearin G."/>
            <person name="Gearin C.R."/>
            <person name="Giannoukos G."/>
            <person name="Goode T."/>
            <person name="Graham J."/>
            <person name="Grandbois E."/>
            <person name="Grewal S."/>
            <person name="Gyaltsen K."/>
            <person name="Hafez N."/>
            <person name="Hagos B."/>
            <person name="Hall J."/>
            <person name="Henson C."/>
            <person name="Hollinger A."/>
            <person name="Honan T."/>
            <person name="Huard M.D."/>
            <person name="Hughes L."/>
            <person name="Hurhula B."/>
            <person name="Husby M.E."/>
            <person name="Kamat A."/>
            <person name="Kanga B."/>
            <person name="Kashin S."/>
            <person name="Khazanovich D."/>
            <person name="Kisner P."/>
            <person name="Lance K."/>
            <person name="Lara M."/>
            <person name="Lee W."/>
            <person name="Lennon N."/>
            <person name="Letendre F."/>
            <person name="LeVine R."/>
            <person name="Lipovsky A."/>
            <person name="Liu X."/>
            <person name="Liu J."/>
            <person name="Liu S."/>
            <person name="Lokyitsang T."/>
            <person name="Lokyitsang Y."/>
            <person name="Lubonja R."/>
            <person name="Lui A."/>
            <person name="MacDonald P."/>
            <person name="Magnisalis V."/>
            <person name="Maru K."/>
            <person name="Matthews C."/>
            <person name="McCusker W."/>
            <person name="McDonough S."/>
            <person name="Mehta T."/>
            <person name="Meldrim J."/>
            <person name="Meneus L."/>
            <person name="Mihai O."/>
            <person name="Mihalev A."/>
            <person name="Mihova T."/>
            <person name="Mittelman R."/>
            <person name="Mlenga V."/>
            <person name="Montmayeur A."/>
            <person name="Mulrain L."/>
            <person name="Navidi A."/>
            <person name="Naylor J."/>
            <person name="Negash T."/>
            <person name="Nguyen T."/>
            <person name="Nguyen N."/>
            <person name="Nicol R."/>
            <person name="Norbu C."/>
            <person name="Norbu N."/>
            <person name="Novod N."/>
            <person name="O'Neill B."/>
            <person name="Osman S."/>
            <person name="Markiewicz E."/>
            <person name="Oyono O.L."/>
            <person name="Patti C."/>
            <person name="Phunkhang P."/>
            <person name="Pierre F."/>
            <person name="Priest M."/>
            <person name="Raghuraman S."/>
            <person name="Rege F."/>
            <person name="Reyes R."/>
            <person name="Rise C."/>
            <person name="Rogov P."/>
            <person name="Ross K."/>
            <person name="Ryan E."/>
            <person name="Settipalli S."/>
            <person name="Shea T."/>
            <person name="Sherpa N."/>
            <person name="Shi L."/>
            <person name="Shih D."/>
            <person name="Sparrow T."/>
            <person name="Spaulding J."/>
            <person name="Stalker J."/>
            <person name="Stange-Thomann N."/>
            <person name="Stavropoulos S."/>
            <person name="Stone C."/>
            <person name="Strader C."/>
            <person name="Tesfaye S."/>
            <person name="Thomson T."/>
            <person name="Thoulutsang Y."/>
            <person name="Thoulutsang D."/>
            <person name="Topham K."/>
            <person name="Topping I."/>
            <person name="Tsamla T."/>
            <person name="Vassiliev H."/>
            <person name="Vo A."/>
            <person name="Wangchuk T."/>
            <person name="Wangdi T."/>
            <person name="Weiand M."/>
            <person name="Wilkinson J."/>
            <person name="Wilson A."/>
            <person name="Yadav S."/>
            <person name="Young G."/>
            <person name="Yu Q."/>
            <person name="Zembek L."/>
            <person name="Zhong D."/>
            <person name="Zimmer A."/>
            <person name="Zwirko Z."/>
            <person name="Jaffe D.B."/>
            <person name="Alvarez P."/>
            <person name="Brockman W."/>
            <person name="Butler J."/>
            <person name="Chin C."/>
            <person name="Gnerre S."/>
            <person name="Grabherr M."/>
            <person name="Kleber M."/>
            <person name="Mauceli E."/>
            <person name="MacCallum I."/>
        </authorList>
    </citation>
    <scope>NUCLEOTIDE SEQUENCE [LARGE SCALE GENOMIC DNA]</scope>
    <source>
        <strain evidence="3">Rob3c / Tucson 14021-0248.25</strain>
    </source>
</reference>
<dbReference type="STRING" id="7238.B4ILV2"/>
<feature type="region of interest" description="Disordered" evidence="1">
    <location>
        <begin position="19"/>
        <end position="75"/>
    </location>
</feature>
<sequence>MTLSDIFNSLAEEESNVAQNYQQNQGFDAQGNLIQPIAPSKPSPFAMQQPGTQQQAGTQQPAPHQRPSPNEQKVISGSQENYSNEYVSYQVQQPNMMQYRPVPGQINNVVISPGQQSASFVLGSQVQQVSVGHPSIEKEPLSAKDTPGVQYGQVINEDIGNINRPLKEPLPPPPNFQQMPSIQQNSNFHQNANVATSGAPGTGSYQEPPPEAPTLYQQLPLIGSNKRPSKKPVTKPEQHSHPYPPQQSSTPQKPQPTPPVLMQGEDTKELLVSTNIRFPAQGEESLELSSSAVMQGPPAGPSINGHAQPLSLQQIQHSNPVVFPKPMDEVAPGSASVQIQQHEVLNLSQQKQPLKFPAQQPGEQPSLEMEPPPRYPTTVPAHAPPTPGKRPLGTPPPSNFYNEYNRKSQNGPRPSNLPNILPQFRPNAKISSGHPPALKQEPGNIRLPQQAADFEEEDLVINDPPQPVTPGKDRKGAEETKLEPVVTLQMLQSQKKAVSLPGDDTGAGEIQVTADNDPQEAEASKLSQQKLDPSGMYVVFPMKSAEKGQSEGDAPSAPAEYQNTPFSVIRDQPQEPILKNKKPQSLQQQNKAQQVPKDKFPYPIEKPDPSFSELHPESQTSVSGVLVAPRIITGAMGTGTETPIAIAYTPTEPNPFRHEQGQKFSNINLATSVINEIRQDTQTEEGLSSDFDLRGQNFEKDFMAPFYPSVSLGGASGAAALNPAAPSNWNILPSTTDQAIYEKNNINRADVEPTEQKKPEEEQPTASPLVAEKPSEMDSFQPQLQGGFKPIYPPGYKHVEQVEQEEIAGAKKAGKDQPIALPLMGTTAKPSTSASPVSSSSSSSTSTSSTTSTTSTTHPPGVTKSDVTLATTKAPAISTKPTQRKKSTFETSLAALLFGDEDEEDGARKSAELPKAQVGPRNVPRMGPRSLTLS</sequence>
<gene>
    <name evidence="2" type="primary">Dsec\GM23318</name>
    <name evidence="2" type="ORF">Dsec_GM23318</name>
</gene>
<protein>
    <submittedName>
        <fullName evidence="2">GM23318</fullName>
    </submittedName>
</protein>
<feature type="region of interest" description="Disordered" evidence="1">
    <location>
        <begin position="192"/>
        <end position="309"/>
    </location>
</feature>
<organism evidence="3">
    <name type="scientific">Drosophila sechellia</name>
    <name type="common">Fruit fly</name>
    <dbReference type="NCBI Taxonomy" id="7238"/>
    <lineage>
        <taxon>Eukaryota</taxon>
        <taxon>Metazoa</taxon>
        <taxon>Ecdysozoa</taxon>
        <taxon>Arthropoda</taxon>
        <taxon>Hexapoda</taxon>
        <taxon>Insecta</taxon>
        <taxon>Pterygota</taxon>
        <taxon>Neoptera</taxon>
        <taxon>Endopterygota</taxon>
        <taxon>Diptera</taxon>
        <taxon>Brachycera</taxon>
        <taxon>Muscomorpha</taxon>
        <taxon>Ephydroidea</taxon>
        <taxon>Drosophilidae</taxon>
        <taxon>Drosophila</taxon>
        <taxon>Sophophora</taxon>
    </lineage>
</organism>
<feature type="compositionally biased region" description="Low complexity" evidence="1">
    <location>
        <begin position="48"/>
        <end position="62"/>
    </location>
</feature>
<feature type="region of interest" description="Disordered" evidence="1">
    <location>
        <begin position="750"/>
        <end position="934"/>
    </location>
</feature>
<feature type="compositionally biased region" description="Polar residues" evidence="1">
    <location>
        <begin position="583"/>
        <end position="593"/>
    </location>
</feature>
<name>B4ILV2_DROSE</name>
<proteinExistence type="predicted"/>
<accession>B4ILV2</accession>
<dbReference type="Proteomes" id="UP000001292">
    <property type="component" value="Unassembled WGS sequence"/>
</dbReference>
<feature type="compositionally biased region" description="Basic and acidic residues" evidence="1">
    <location>
        <begin position="471"/>
        <end position="482"/>
    </location>
</feature>
<dbReference type="HOGENOM" id="CLU_313585_0_0_1"/>
<feature type="compositionally biased region" description="Polar residues" evidence="1">
    <location>
        <begin position="399"/>
        <end position="418"/>
    </location>
</feature>
<feature type="compositionally biased region" description="Basic and acidic residues" evidence="1">
    <location>
        <begin position="750"/>
        <end position="761"/>
    </location>
</feature>
<feature type="compositionally biased region" description="Polar residues" evidence="1">
    <location>
        <begin position="335"/>
        <end position="352"/>
    </location>
</feature>
<keyword evidence="3" id="KW-1185">Reference proteome</keyword>